<evidence type="ECO:0000256" key="4">
    <source>
        <dbReference type="SAM" id="MobiDB-lite"/>
    </source>
</evidence>
<dbReference type="SUPFAM" id="SSF54768">
    <property type="entry name" value="dsRNA-binding domain-like"/>
    <property type="match status" value="3"/>
</dbReference>
<dbReference type="Pfam" id="PF00035">
    <property type="entry name" value="dsrm"/>
    <property type="match status" value="3"/>
</dbReference>
<gene>
    <name evidence="6" type="ORF">SO802_031776</name>
</gene>
<organism evidence="6 7">
    <name type="scientific">Lithocarpus litseifolius</name>
    <dbReference type="NCBI Taxonomy" id="425828"/>
    <lineage>
        <taxon>Eukaryota</taxon>
        <taxon>Viridiplantae</taxon>
        <taxon>Streptophyta</taxon>
        <taxon>Embryophyta</taxon>
        <taxon>Tracheophyta</taxon>
        <taxon>Spermatophyta</taxon>
        <taxon>Magnoliopsida</taxon>
        <taxon>eudicotyledons</taxon>
        <taxon>Gunneridae</taxon>
        <taxon>Pentapetalae</taxon>
        <taxon>rosids</taxon>
        <taxon>fabids</taxon>
        <taxon>Fagales</taxon>
        <taxon>Fagaceae</taxon>
        <taxon>Lithocarpus</taxon>
    </lineage>
</organism>
<feature type="region of interest" description="Disordered" evidence="4">
    <location>
        <begin position="313"/>
        <end position="334"/>
    </location>
</feature>
<name>A0AAW2BLG3_9ROSI</name>
<dbReference type="PROSITE" id="PS50137">
    <property type="entry name" value="DS_RBD"/>
    <property type="match status" value="3"/>
</dbReference>
<dbReference type="Gene3D" id="3.30.160.20">
    <property type="match status" value="3"/>
</dbReference>
<keyword evidence="2 3" id="KW-0694">RNA-binding</keyword>
<evidence type="ECO:0000256" key="2">
    <source>
        <dbReference type="ARBA" id="ARBA00022884"/>
    </source>
</evidence>
<dbReference type="EMBL" id="JAZDWU010000011">
    <property type="protein sequence ID" value="KAK9986825.1"/>
    <property type="molecule type" value="Genomic_DNA"/>
</dbReference>
<dbReference type="GO" id="GO:0003725">
    <property type="term" value="F:double-stranded RNA binding"/>
    <property type="evidence" value="ECO:0007669"/>
    <property type="project" value="InterPro"/>
</dbReference>
<dbReference type="Proteomes" id="UP001459277">
    <property type="component" value="Unassembled WGS sequence"/>
</dbReference>
<keyword evidence="1" id="KW-0677">Repeat</keyword>
<feature type="domain" description="DRBM" evidence="5">
    <location>
        <begin position="161"/>
        <end position="230"/>
    </location>
</feature>
<keyword evidence="7" id="KW-1185">Reference proteome</keyword>
<sequence length="460" mass="50468">MYKSRLQELCHQKSWSLPEYVSTKDGPDHNPRFTATATVIINSNSPPQTFHSSNPCKSSKEAQNDAARVAFLHFTQPPPPPPPSITIRSNSSFASFPQPSLPSSSSSSSSFSGSTTGSTDLDIVSATRQAMQPKTQEIYQTPQVNGTTLHVNNDFRDMQHFYKNQLQNYAQKRNLRLPVYSCEREGPPHASRFRCKVTVDGQTYESPEFFFTSKDAEHAAAKVALTSLVPGGAKEDDSGLYKNLLQELVQKEGFCLPVYDTNRSGEVHVPIFVSTVEIEGEVFKGHEARTKKQAEMNAAKIAYTTLKERKSGQGPLIVSPAHKGKETPEISSSRLQPNVTADLQQLVGATMNLNLCTIAERQAGEDRVSTEVSLNQPSILSSYGYAPDTFFSTPCKSENGLSSHSSTNLVMDSSLVPPAGTITSSCKRIFVHPRLPNMTIPKGYATLPKSDDKWVAFSPN</sequence>
<dbReference type="InterPro" id="IPR014720">
    <property type="entry name" value="dsRBD_dom"/>
</dbReference>
<dbReference type="PANTHER" id="PTHR46031">
    <property type="match status" value="1"/>
</dbReference>
<evidence type="ECO:0000256" key="1">
    <source>
        <dbReference type="ARBA" id="ARBA00022737"/>
    </source>
</evidence>
<dbReference type="InterPro" id="IPR044450">
    <property type="entry name" value="AtDRB-like_DSRM_1"/>
</dbReference>
<feature type="compositionally biased region" description="Low complexity" evidence="4">
    <location>
        <begin position="91"/>
        <end position="119"/>
    </location>
</feature>
<dbReference type="SMART" id="SM00358">
    <property type="entry name" value="DSRM"/>
    <property type="match status" value="3"/>
</dbReference>
<evidence type="ECO:0000259" key="5">
    <source>
        <dbReference type="PROSITE" id="PS50137"/>
    </source>
</evidence>
<accession>A0AAW2BLG3</accession>
<feature type="domain" description="DRBM" evidence="5">
    <location>
        <begin position="240"/>
        <end position="308"/>
    </location>
</feature>
<comment type="caution">
    <text evidence="6">The sequence shown here is derived from an EMBL/GenBank/DDBJ whole genome shotgun (WGS) entry which is preliminary data.</text>
</comment>
<dbReference type="AlphaFoldDB" id="A0AAW2BLG3"/>
<evidence type="ECO:0000313" key="6">
    <source>
        <dbReference type="EMBL" id="KAK9986825.1"/>
    </source>
</evidence>
<dbReference type="PANTHER" id="PTHR46031:SF16">
    <property type="entry name" value="DOUBLE-STRANDED RNA-BINDING PROTEIN 4"/>
    <property type="match status" value="1"/>
</dbReference>
<evidence type="ECO:0000313" key="7">
    <source>
        <dbReference type="Proteomes" id="UP001459277"/>
    </source>
</evidence>
<feature type="region of interest" description="Disordered" evidence="4">
    <location>
        <begin position="73"/>
        <end position="119"/>
    </location>
</feature>
<proteinExistence type="predicted"/>
<dbReference type="CDD" id="cd19907">
    <property type="entry name" value="DSRM_AtDRB-like_rpt1"/>
    <property type="match status" value="1"/>
</dbReference>
<feature type="domain" description="DRBM" evidence="5">
    <location>
        <begin position="1"/>
        <end position="76"/>
    </location>
</feature>
<reference evidence="6 7" key="1">
    <citation type="submission" date="2024-01" db="EMBL/GenBank/DDBJ databases">
        <title>A telomere-to-telomere, gap-free genome of sweet tea (Lithocarpus litseifolius).</title>
        <authorList>
            <person name="Zhou J."/>
        </authorList>
    </citation>
    <scope>NUCLEOTIDE SEQUENCE [LARGE SCALE GENOMIC DNA]</scope>
    <source>
        <strain evidence="6">Zhou-2022a</strain>
        <tissue evidence="6">Leaf</tissue>
    </source>
</reference>
<protein>
    <recommendedName>
        <fullName evidence="5">DRBM domain-containing protein</fullName>
    </recommendedName>
</protein>
<evidence type="ECO:0000256" key="3">
    <source>
        <dbReference type="PROSITE-ProRule" id="PRU00266"/>
    </source>
</evidence>